<dbReference type="Proteomes" id="UP000236754">
    <property type="component" value="Unassembled WGS sequence"/>
</dbReference>
<gene>
    <name evidence="2" type="ORF">SAMN05216223_105418</name>
</gene>
<dbReference type="InterPro" id="IPR001466">
    <property type="entry name" value="Beta-lactam-related"/>
</dbReference>
<organism evidence="2 3">
    <name type="scientific">Actinacidiphila yanglinensis</name>
    <dbReference type="NCBI Taxonomy" id="310779"/>
    <lineage>
        <taxon>Bacteria</taxon>
        <taxon>Bacillati</taxon>
        <taxon>Actinomycetota</taxon>
        <taxon>Actinomycetes</taxon>
        <taxon>Kitasatosporales</taxon>
        <taxon>Streptomycetaceae</taxon>
        <taxon>Actinacidiphila</taxon>
    </lineage>
</organism>
<proteinExistence type="predicted"/>
<name>A0A1H6AJN7_9ACTN</name>
<dbReference type="EMBL" id="FNVU01000005">
    <property type="protein sequence ID" value="SEG48225.1"/>
    <property type="molecule type" value="Genomic_DNA"/>
</dbReference>
<evidence type="ECO:0000313" key="2">
    <source>
        <dbReference type="EMBL" id="SEG48225.1"/>
    </source>
</evidence>
<accession>A0A1H6AJN7</accession>
<dbReference type="AlphaFoldDB" id="A0A1H6AJN7"/>
<protein>
    <submittedName>
        <fullName evidence="2">CubicO group peptidase, beta-lactamase class C family</fullName>
    </submittedName>
</protein>
<dbReference type="PANTHER" id="PTHR43319:SF3">
    <property type="entry name" value="BETA-LACTAMASE-RELATED DOMAIN-CONTAINING PROTEIN"/>
    <property type="match status" value="1"/>
</dbReference>
<keyword evidence="3" id="KW-1185">Reference proteome</keyword>
<dbReference type="RefSeq" id="WP_103886192.1">
    <property type="nucleotide sequence ID" value="NZ_FNVU01000005.1"/>
</dbReference>
<sequence>MDWTECPPEDVGVDRQRLGRVTELVRARGAVSQLCVLRDGKVLLDRSFGCDPDALFLTFSAGKPLVALLVHLLAERGGLALDDPVSRHWPEFGEHGKEAVTVRQVLQHRSGMSTARGMLGDALAMTDWERSVRGIERAPLRHPPGQAPAYQVIIYGFVLGELVRRVTGTPPRELLRTEFLAPLGLRDLHLGLPDGAWSRHVPVRGRGTAARLSGRALNRRATRRAVIPSAGVSVTARDLARFYAMLLRGGELDGTRVLAPDTVREARRLSSDDEVDRVIRLPIRWAQGFQLGGPPRDAAHARPMGRHSSEDAFGHNGSNCCLAWADPGRGLVFVHLTDLLTGGHEGARHQSAVSDAVITSCA</sequence>
<dbReference type="Gene3D" id="3.40.710.10">
    <property type="entry name" value="DD-peptidase/beta-lactamase superfamily"/>
    <property type="match status" value="1"/>
</dbReference>
<reference evidence="2 3" key="1">
    <citation type="submission" date="2016-10" db="EMBL/GenBank/DDBJ databases">
        <authorList>
            <person name="de Groot N.N."/>
        </authorList>
    </citation>
    <scope>NUCLEOTIDE SEQUENCE [LARGE SCALE GENOMIC DNA]</scope>
    <source>
        <strain evidence="2 3">CGMCC 4.2023</strain>
    </source>
</reference>
<dbReference type="InterPro" id="IPR052907">
    <property type="entry name" value="Beta-lactamase/esterase"/>
</dbReference>
<evidence type="ECO:0000259" key="1">
    <source>
        <dbReference type="Pfam" id="PF00144"/>
    </source>
</evidence>
<dbReference type="OrthoDB" id="9809635at2"/>
<dbReference type="SUPFAM" id="SSF56601">
    <property type="entry name" value="beta-lactamase/transpeptidase-like"/>
    <property type="match status" value="1"/>
</dbReference>
<dbReference type="Pfam" id="PF00144">
    <property type="entry name" value="Beta-lactamase"/>
    <property type="match status" value="1"/>
</dbReference>
<dbReference type="PANTHER" id="PTHR43319">
    <property type="entry name" value="BETA-LACTAMASE-RELATED"/>
    <property type="match status" value="1"/>
</dbReference>
<dbReference type="InterPro" id="IPR012338">
    <property type="entry name" value="Beta-lactam/transpept-like"/>
</dbReference>
<evidence type="ECO:0000313" key="3">
    <source>
        <dbReference type="Proteomes" id="UP000236754"/>
    </source>
</evidence>
<feature type="domain" description="Beta-lactamase-related" evidence="1">
    <location>
        <begin position="28"/>
        <end position="349"/>
    </location>
</feature>